<dbReference type="EMBL" id="CADEAL010004464">
    <property type="protein sequence ID" value="CAB1460162.1"/>
    <property type="molecule type" value="Genomic_DNA"/>
</dbReference>
<name>A0A9N7VVJ5_PLEPL</name>
<proteinExistence type="predicted"/>
<comment type="caution">
    <text evidence="1">The sequence shown here is derived from an EMBL/GenBank/DDBJ whole genome shotgun (WGS) entry which is preliminary data.</text>
</comment>
<keyword evidence="2" id="KW-1185">Reference proteome</keyword>
<gene>
    <name evidence="1" type="ORF">PLEPLA_LOCUS47999</name>
</gene>
<organism evidence="1 2">
    <name type="scientific">Pleuronectes platessa</name>
    <name type="common">European plaice</name>
    <dbReference type="NCBI Taxonomy" id="8262"/>
    <lineage>
        <taxon>Eukaryota</taxon>
        <taxon>Metazoa</taxon>
        <taxon>Chordata</taxon>
        <taxon>Craniata</taxon>
        <taxon>Vertebrata</taxon>
        <taxon>Euteleostomi</taxon>
        <taxon>Actinopterygii</taxon>
        <taxon>Neopterygii</taxon>
        <taxon>Teleostei</taxon>
        <taxon>Neoteleostei</taxon>
        <taxon>Acanthomorphata</taxon>
        <taxon>Carangaria</taxon>
        <taxon>Pleuronectiformes</taxon>
        <taxon>Pleuronectoidei</taxon>
        <taxon>Pleuronectidae</taxon>
        <taxon>Pleuronectes</taxon>
    </lineage>
</organism>
<accession>A0A9N7VVJ5</accession>
<reference evidence="1" key="1">
    <citation type="submission" date="2020-03" db="EMBL/GenBank/DDBJ databases">
        <authorList>
            <person name="Weist P."/>
        </authorList>
    </citation>
    <scope>NUCLEOTIDE SEQUENCE</scope>
</reference>
<dbReference type="Proteomes" id="UP001153269">
    <property type="component" value="Unassembled WGS sequence"/>
</dbReference>
<evidence type="ECO:0008006" key="3">
    <source>
        <dbReference type="Google" id="ProtNLM"/>
    </source>
</evidence>
<sequence length="188" mass="20466">MEDASKHSHRERTTTAPKLLRSALQTSLGLYTVDYRVTQIAPSLLSRPLTSLWESLSDQGECGSVPSRLSQECHFQEENLDLSAAFDTVNHQILISSLQDLGVSSSALSLLSSYLNERTYRMAAQVLVQALVISHLDYCNFLLAGLPAGAIRPLQLIQNAANYSAPPLPSLVTSGCPHPFQNISTCVP</sequence>
<evidence type="ECO:0000313" key="2">
    <source>
        <dbReference type="Proteomes" id="UP001153269"/>
    </source>
</evidence>
<dbReference type="AlphaFoldDB" id="A0A9N7VVJ5"/>
<protein>
    <recommendedName>
        <fullName evidence="3">Reverse transcriptase domain-containing protein</fullName>
    </recommendedName>
</protein>
<evidence type="ECO:0000313" key="1">
    <source>
        <dbReference type="EMBL" id="CAB1460162.1"/>
    </source>
</evidence>